<evidence type="ECO:0000313" key="12">
    <source>
        <dbReference type="EMBL" id="OMH40586.1"/>
    </source>
</evidence>
<organism evidence="12 13">
    <name type="scientific">Desulfurobacterium indicum</name>
    <dbReference type="NCBI Taxonomy" id="1914305"/>
    <lineage>
        <taxon>Bacteria</taxon>
        <taxon>Pseudomonadati</taxon>
        <taxon>Aquificota</taxon>
        <taxon>Aquificia</taxon>
        <taxon>Desulfurobacteriales</taxon>
        <taxon>Desulfurobacteriaceae</taxon>
        <taxon>Desulfurobacterium</taxon>
    </lineage>
</organism>
<keyword evidence="3 10" id="KW-0820">tRNA-binding</keyword>
<evidence type="ECO:0000256" key="9">
    <source>
        <dbReference type="ARBA" id="ARBA00035241"/>
    </source>
</evidence>
<dbReference type="GO" id="GO:0006412">
    <property type="term" value="P:translation"/>
    <property type="evidence" value="ECO:0007669"/>
    <property type="project" value="UniProtKB-UniRule"/>
</dbReference>
<dbReference type="InterPro" id="IPR023673">
    <property type="entry name" value="Ribosomal_uL1_CS"/>
</dbReference>
<dbReference type="Pfam" id="PF00687">
    <property type="entry name" value="Ribosomal_L1"/>
    <property type="match status" value="1"/>
</dbReference>
<keyword evidence="2 10" id="KW-0678">Repressor</keyword>
<dbReference type="GO" id="GO:0019843">
    <property type="term" value="F:rRNA binding"/>
    <property type="evidence" value="ECO:0007669"/>
    <property type="project" value="UniProtKB-UniRule"/>
</dbReference>
<dbReference type="NCBIfam" id="TIGR01169">
    <property type="entry name" value="rplA_bact"/>
    <property type="match status" value="1"/>
</dbReference>
<dbReference type="CDD" id="cd00403">
    <property type="entry name" value="Ribosomal_L1"/>
    <property type="match status" value="1"/>
</dbReference>
<protein>
    <recommendedName>
        <fullName evidence="9 10">Large ribosomal subunit protein uL1</fullName>
    </recommendedName>
</protein>
<evidence type="ECO:0000256" key="10">
    <source>
        <dbReference type="HAMAP-Rule" id="MF_01318"/>
    </source>
</evidence>
<comment type="caution">
    <text evidence="12">The sequence shown here is derived from an EMBL/GenBank/DDBJ whole genome shotgun (WGS) entry which is preliminary data.</text>
</comment>
<gene>
    <name evidence="10" type="primary">rplA</name>
    <name evidence="12" type="ORF">BLW93_04655</name>
</gene>
<dbReference type="InterPro" id="IPR002143">
    <property type="entry name" value="Ribosomal_uL1"/>
</dbReference>
<dbReference type="GO" id="GO:0006417">
    <property type="term" value="P:regulation of translation"/>
    <property type="evidence" value="ECO:0007669"/>
    <property type="project" value="UniProtKB-KW"/>
</dbReference>
<dbReference type="Proteomes" id="UP000187408">
    <property type="component" value="Unassembled WGS sequence"/>
</dbReference>
<dbReference type="GO" id="GO:0003735">
    <property type="term" value="F:structural constituent of ribosome"/>
    <property type="evidence" value="ECO:0007669"/>
    <property type="project" value="InterPro"/>
</dbReference>
<keyword evidence="4 10" id="KW-0699">rRNA-binding</keyword>
<evidence type="ECO:0000256" key="11">
    <source>
        <dbReference type="RuleBase" id="RU000659"/>
    </source>
</evidence>
<dbReference type="RefSeq" id="WP_076712941.1">
    <property type="nucleotide sequence ID" value="NZ_MOEN01000013.1"/>
</dbReference>
<dbReference type="InterPro" id="IPR005878">
    <property type="entry name" value="Ribosom_uL1_bac-type"/>
</dbReference>
<evidence type="ECO:0000256" key="8">
    <source>
        <dbReference type="ARBA" id="ARBA00023274"/>
    </source>
</evidence>
<dbReference type="PIRSF" id="PIRSF002155">
    <property type="entry name" value="Ribosomal_L1"/>
    <property type="match status" value="1"/>
</dbReference>
<keyword evidence="8 10" id="KW-0687">Ribonucleoprotein</keyword>
<comment type="subunit">
    <text evidence="10">Part of the 50S ribosomal subunit.</text>
</comment>
<dbReference type="InterPro" id="IPR023674">
    <property type="entry name" value="Ribosomal_uL1-like"/>
</dbReference>
<evidence type="ECO:0000256" key="5">
    <source>
        <dbReference type="ARBA" id="ARBA00022845"/>
    </source>
</evidence>
<keyword evidence="5 10" id="KW-0810">Translation regulation</keyword>
<comment type="similarity">
    <text evidence="1 10 11">Belongs to the universal ribosomal protein uL1 family.</text>
</comment>
<dbReference type="InterPro" id="IPR028364">
    <property type="entry name" value="Ribosomal_uL1/biogenesis"/>
</dbReference>
<evidence type="ECO:0000313" key="13">
    <source>
        <dbReference type="Proteomes" id="UP000187408"/>
    </source>
</evidence>
<dbReference type="PANTHER" id="PTHR36427:SF3">
    <property type="entry name" value="LARGE RIBOSOMAL SUBUNIT PROTEIN UL1M"/>
    <property type="match status" value="1"/>
</dbReference>
<dbReference type="Gene3D" id="3.40.50.790">
    <property type="match status" value="1"/>
</dbReference>
<dbReference type="OrthoDB" id="9803740at2"/>
<dbReference type="FunFam" id="3.40.50.790:FF:000001">
    <property type="entry name" value="50S ribosomal protein L1"/>
    <property type="match status" value="1"/>
</dbReference>
<comment type="function">
    <text evidence="10">Protein L1 is also a translational repressor protein, it controls the translation of the L11 operon by binding to its mRNA.</text>
</comment>
<dbReference type="PANTHER" id="PTHR36427">
    <property type="entry name" value="54S RIBOSOMAL PROTEIN L1, MITOCHONDRIAL"/>
    <property type="match status" value="1"/>
</dbReference>
<evidence type="ECO:0000256" key="1">
    <source>
        <dbReference type="ARBA" id="ARBA00010531"/>
    </source>
</evidence>
<sequence>MAKKHGKKYMNALALIDRTKAYPIDEAVSLVKKMADVTKRNFDQTVELAVRLNVDPKYQDQMVRGSVVLPNGLGKDVKVAVIAQGEKLNEAKEAGADFVGGDDLVQKIQQGWLDFDVLIATPDMMSKVGRLGRILGPRGLMPNPKTGTVTFDVAKAVKEAKAGKVDFKVEKAGIVHAPIGKVSFDEKKLLENALALVKAILAAKPSGAKGQYIKSMAISASMDPGVKIDIFDAINKAQSIE</sequence>
<comment type="function">
    <text evidence="10">Binds directly to 23S rRNA. The L1 stalk is quite mobile in the ribosome, and is involved in E site tRNA release.</text>
</comment>
<dbReference type="InterPro" id="IPR016095">
    <property type="entry name" value="Ribosomal_uL1_3-a/b-sand"/>
</dbReference>
<dbReference type="PROSITE" id="PS01199">
    <property type="entry name" value="RIBOSOMAL_L1"/>
    <property type="match status" value="1"/>
</dbReference>
<keyword evidence="7 10" id="KW-0689">Ribosomal protein</keyword>
<dbReference type="STRING" id="1914305.BLW93_04655"/>
<dbReference type="HAMAP" id="MF_01318_B">
    <property type="entry name" value="Ribosomal_uL1_B"/>
    <property type="match status" value="1"/>
</dbReference>
<proteinExistence type="inferred from homology"/>
<keyword evidence="6 10" id="KW-0694">RNA-binding</keyword>
<evidence type="ECO:0000256" key="3">
    <source>
        <dbReference type="ARBA" id="ARBA00022555"/>
    </source>
</evidence>
<dbReference type="GO" id="GO:0015934">
    <property type="term" value="C:large ribosomal subunit"/>
    <property type="evidence" value="ECO:0007669"/>
    <property type="project" value="InterPro"/>
</dbReference>
<dbReference type="AlphaFoldDB" id="A0A1R1MLD8"/>
<evidence type="ECO:0000256" key="7">
    <source>
        <dbReference type="ARBA" id="ARBA00022980"/>
    </source>
</evidence>
<accession>A0A1R1MLD8</accession>
<evidence type="ECO:0000256" key="2">
    <source>
        <dbReference type="ARBA" id="ARBA00022491"/>
    </source>
</evidence>
<dbReference type="EMBL" id="MOEN01000013">
    <property type="protein sequence ID" value="OMH40586.1"/>
    <property type="molecule type" value="Genomic_DNA"/>
</dbReference>
<name>A0A1R1MLD8_9BACT</name>
<reference evidence="12 13" key="1">
    <citation type="submission" date="2016-10" db="EMBL/GenBank/DDBJ databases">
        <title>Genome sequence of a sulfur-reducing bacterium Desulfurobacterium indicum K6013.</title>
        <authorList>
            <person name="Cao J."/>
            <person name="Shao Z."/>
            <person name="Alain K."/>
            <person name="Jebbar M."/>
        </authorList>
    </citation>
    <scope>NUCLEOTIDE SEQUENCE [LARGE SCALE GENOMIC DNA]</scope>
    <source>
        <strain evidence="12 13">K6013</strain>
    </source>
</reference>
<evidence type="ECO:0000256" key="4">
    <source>
        <dbReference type="ARBA" id="ARBA00022730"/>
    </source>
</evidence>
<dbReference type="GO" id="GO:0000049">
    <property type="term" value="F:tRNA binding"/>
    <property type="evidence" value="ECO:0007669"/>
    <property type="project" value="UniProtKB-KW"/>
</dbReference>
<dbReference type="SUPFAM" id="SSF56808">
    <property type="entry name" value="Ribosomal protein L1"/>
    <property type="match status" value="1"/>
</dbReference>
<evidence type="ECO:0000256" key="6">
    <source>
        <dbReference type="ARBA" id="ARBA00022884"/>
    </source>
</evidence>
<dbReference type="Gene3D" id="3.30.190.20">
    <property type="match status" value="1"/>
</dbReference>
<keyword evidence="13" id="KW-1185">Reference proteome</keyword>